<comment type="caution">
    <text evidence="3">The sequence shown here is derived from an EMBL/GenBank/DDBJ whole genome shotgun (WGS) entry which is preliminary data.</text>
</comment>
<feature type="region of interest" description="Disordered" evidence="2">
    <location>
        <begin position="1146"/>
        <end position="1165"/>
    </location>
</feature>
<keyword evidence="4" id="KW-1185">Reference proteome</keyword>
<keyword evidence="1" id="KW-0175">Coiled coil</keyword>
<protein>
    <submittedName>
        <fullName evidence="3">Uncharacterized protein</fullName>
    </submittedName>
</protein>
<feature type="coiled-coil region" evidence="1">
    <location>
        <begin position="713"/>
        <end position="905"/>
    </location>
</feature>
<feature type="compositionally biased region" description="Low complexity" evidence="2">
    <location>
        <begin position="1364"/>
        <end position="1376"/>
    </location>
</feature>
<dbReference type="EMBL" id="BLBS01000036">
    <property type="protein sequence ID" value="GET89615.1"/>
    <property type="molecule type" value="Genomic_DNA"/>
</dbReference>
<evidence type="ECO:0000313" key="4">
    <source>
        <dbReference type="Proteomes" id="UP000419144"/>
    </source>
</evidence>
<feature type="compositionally biased region" description="Polar residues" evidence="2">
    <location>
        <begin position="1147"/>
        <end position="1156"/>
    </location>
</feature>
<feature type="coiled-coil region" evidence="1">
    <location>
        <begin position="1033"/>
        <end position="1071"/>
    </location>
</feature>
<feature type="compositionally biased region" description="Basic and acidic residues" evidence="2">
    <location>
        <begin position="1494"/>
        <end position="1504"/>
    </location>
</feature>
<evidence type="ECO:0000256" key="1">
    <source>
        <dbReference type="SAM" id="Coils"/>
    </source>
</evidence>
<name>A0A640KKP9_LEITA</name>
<feature type="coiled-coil region" evidence="1">
    <location>
        <begin position="229"/>
        <end position="270"/>
    </location>
</feature>
<sequence length="1504" mass="166245">MDSHMDPVGGVGSVIPGHQPSPGTRRFVRRTPASGGSASATDSNAVSLSFHEAASASTAAATATQTVKSEAEGDALIKRIRQLESEGAMLSQTLSKVCQENGQLSAQITALGEKLQALAQEPLKGTSVLHSLFEPEKTGWFAGSKSEAREQLEQLSDALQTEFMAYKASHASSNDEVQALMEGLHSAHLNAQELSKVVRDQQQLISSGPLAVAVHIVPFEGSKNYTPLVHELQEQLEKARERAALTEDELSRAQAELRAMKAENTKLRNDTIANSALVAPESGVPVAEAHSALFVSEKPSTDALECMTRERDALQDALLEARNTLAERDKDAELQKHMVAQLENKLAAKDTVHTEEVDKLRQQLANSFSASMTCGQCDELRQELEKARRDVDVSHMTVQDLRSQIVDMTVQHEERYNALEKRMADALNQLNEKDEQLHHLTSADDYENLKLEQESLTHEIDLYRQRIAFLETNRKTFDDAASETALDETKVLETLSASKERISKLEFERDQLAVQLQQAQTYAVSRDAEARQLQQRSEDDKKRVAFLMKKCASATADLRSAMTQLDTFKEQFEKQSLELKQERRNVEGMPKLQQQFDELSKEKRLLEDRLAATQAVEERLVKAKETIAYMELAQSSTICMSQFAELKAEKEKLQNSMEPLDRKLSEARQEIERLKSVTDAQQAISETQNKNVLAWQEQVTALSESEAKLRDKAAMLASENARLTQVNASLEQQMNDMQDGIREMAMHMEKDRANSKAAAEASSQKEIQTLRDELAQARETIAEVQARDGQYVADGLYQSVVAERDRSLEENKRMTVELEKHKSEISIYRQTITDLEQENDERVKEIESLQERYQSDRAALNDRLAKEQKRTAELSSSLAGLTEHVSAMEAEAAKHATLITELQEKNAKQQRVFEDKCRREEALGDEIKRLNGQISILQASATPQNSGSTNNAANTMAAATVMAAASATGVGALAMQHNTCAMVEPASEVKAVDGVVLLPNLNHATQTASQPLPSRAAEGAAAHAASAPEPIAIDAFCRRIEDLQRDNDRLKSELQRTEAQYQNELANDQRMITILQTDIKNRMSTNNRVAYEAEILRSQALKKSMEALMEENTQLRKQARVGQVSENMPASASLVAMAGTQREDMLQPQSELQAQKSTRDSEMGVAERTMETYKARIQELEEQLNEAKEAAAAAARGTDTGGDAADNGNVSACDKPAKRRMKKIKKKTLAEQIGATDDGEDILAVYPQADAAPTAEKLVEAGHLETPRSLAHQEVYLLMLENEKLTAENTQLKATVEDLSAKLRNTSSSHNDGANIGKDNQSCGNNSIADLEMQLQQCQNEVERLVAENRSLQCGLKREEAQRSSSVSTTTGAAVAQEKRETSDVRKLQRQLKQKDAEIKTLAAQLMPTKEKLVEYMAMADRLGLQYPFPPELEGATVLRLRALHLPVQARATSAPAPVHQKVRSNHLGGKVDGASPPPRTPRARHTGGGGGVGRHEGEDFSLR</sequence>
<feature type="coiled-coil region" evidence="1">
    <location>
        <begin position="643"/>
        <end position="677"/>
    </location>
</feature>
<dbReference type="PANTHER" id="PTHR19327:SF0">
    <property type="entry name" value="GOLGIN SUBFAMILY A MEMBER 4"/>
    <property type="match status" value="1"/>
</dbReference>
<feature type="region of interest" description="Disordered" evidence="2">
    <location>
        <begin position="1"/>
        <end position="43"/>
    </location>
</feature>
<reference evidence="3" key="1">
    <citation type="submission" date="2019-11" db="EMBL/GenBank/DDBJ databases">
        <title>Leishmania tarentolae CDS.</title>
        <authorList>
            <person name="Goto Y."/>
            <person name="Yamagishi J."/>
        </authorList>
    </citation>
    <scope>NUCLEOTIDE SEQUENCE [LARGE SCALE GENOMIC DNA]</scope>
    <source>
        <strain evidence="3">Parrot Tar II</strain>
    </source>
</reference>
<dbReference type="VEuPathDB" id="TriTrypDB:LtaPh_2626400"/>
<proteinExistence type="predicted"/>
<evidence type="ECO:0000256" key="2">
    <source>
        <dbReference type="SAM" id="MobiDB-lite"/>
    </source>
</evidence>
<organism evidence="3 4">
    <name type="scientific">Leishmania tarentolae</name>
    <name type="common">Sauroleishmania tarentolae</name>
    <dbReference type="NCBI Taxonomy" id="5689"/>
    <lineage>
        <taxon>Eukaryota</taxon>
        <taxon>Discoba</taxon>
        <taxon>Euglenozoa</taxon>
        <taxon>Kinetoplastea</taxon>
        <taxon>Metakinetoplastina</taxon>
        <taxon>Trypanosomatida</taxon>
        <taxon>Trypanosomatidae</taxon>
        <taxon>Leishmaniinae</taxon>
        <taxon>Leishmania</taxon>
        <taxon>lizard Leishmania</taxon>
    </lineage>
</organism>
<feature type="coiled-coil region" evidence="1">
    <location>
        <begin position="565"/>
        <end position="616"/>
    </location>
</feature>
<accession>A0A640KKP9</accession>
<gene>
    <name evidence="3" type="ORF">LtaPh_2626400</name>
</gene>
<feature type="coiled-coil region" evidence="1">
    <location>
        <begin position="377"/>
        <end position="473"/>
    </location>
</feature>
<feature type="region of interest" description="Disordered" evidence="2">
    <location>
        <begin position="1361"/>
        <end position="1382"/>
    </location>
</feature>
<dbReference type="PANTHER" id="PTHR19327">
    <property type="entry name" value="GOLGIN"/>
    <property type="match status" value="1"/>
</dbReference>
<dbReference type="Proteomes" id="UP000419144">
    <property type="component" value="Unassembled WGS sequence"/>
</dbReference>
<evidence type="ECO:0000313" key="3">
    <source>
        <dbReference type="EMBL" id="GET89615.1"/>
    </source>
</evidence>
<dbReference type="OrthoDB" id="272951at2759"/>
<feature type="compositionally biased region" description="Polar residues" evidence="2">
    <location>
        <begin position="34"/>
        <end position="43"/>
    </location>
</feature>
<feature type="region of interest" description="Disordered" evidence="2">
    <location>
        <begin position="1453"/>
        <end position="1504"/>
    </location>
</feature>